<dbReference type="PROSITE" id="PS50846">
    <property type="entry name" value="HMA_2"/>
    <property type="match status" value="1"/>
</dbReference>
<protein>
    <submittedName>
        <fullName evidence="12">Copper-translocating P-type ATPase</fullName>
    </submittedName>
</protein>
<dbReference type="InterPro" id="IPR018303">
    <property type="entry name" value="ATPase_P-typ_P_site"/>
</dbReference>
<feature type="transmembrane region" description="Helical" evidence="10">
    <location>
        <begin position="207"/>
        <end position="232"/>
    </location>
</feature>
<feature type="transmembrane region" description="Helical" evidence="10">
    <location>
        <begin position="421"/>
        <end position="444"/>
    </location>
</feature>
<dbReference type="InterPro" id="IPR008250">
    <property type="entry name" value="ATPase_P-typ_transduc_dom_A_sf"/>
</dbReference>
<dbReference type="CDD" id="cd00371">
    <property type="entry name" value="HMA"/>
    <property type="match status" value="1"/>
</dbReference>
<dbReference type="NCBIfam" id="TIGR01494">
    <property type="entry name" value="ATPase_P-type"/>
    <property type="match status" value="2"/>
</dbReference>
<dbReference type="GO" id="GO:0016887">
    <property type="term" value="F:ATP hydrolysis activity"/>
    <property type="evidence" value="ECO:0007669"/>
    <property type="project" value="InterPro"/>
</dbReference>
<dbReference type="NCBIfam" id="TIGR01525">
    <property type="entry name" value="ATPase-IB_hvy"/>
    <property type="match status" value="1"/>
</dbReference>
<keyword evidence="4 10" id="KW-0479">Metal-binding</keyword>
<keyword evidence="3 10" id="KW-0812">Transmembrane</keyword>
<dbReference type="GO" id="GO:0043682">
    <property type="term" value="F:P-type divalent copper transporter activity"/>
    <property type="evidence" value="ECO:0007669"/>
    <property type="project" value="TreeGrafter"/>
</dbReference>
<accession>A0AA48GTD5</accession>
<dbReference type="Proteomes" id="UP001238179">
    <property type="component" value="Chromosome"/>
</dbReference>
<dbReference type="SUPFAM" id="SSF81653">
    <property type="entry name" value="Calcium ATPase, transduction domain A"/>
    <property type="match status" value="1"/>
</dbReference>
<comment type="subcellular location">
    <subcellularLocation>
        <location evidence="10">Cell membrane</location>
    </subcellularLocation>
    <subcellularLocation>
        <location evidence="1">Endomembrane system</location>
        <topology evidence="1">Multi-pass membrane protein</topology>
    </subcellularLocation>
</comment>
<dbReference type="InterPro" id="IPR036163">
    <property type="entry name" value="HMA_dom_sf"/>
</dbReference>
<dbReference type="PANTHER" id="PTHR43520">
    <property type="entry name" value="ATP7, ISOFORM B"/>
    <property type="match status" value="1"/>
</dbReference>
<dbReference type="GO" id="GO:0005507">
    <property type="term" value="F:copper ion binding"/>
    <property type="evidence" value="ECO:0007669"/>
    <property type="project" value="TreeGrafter"/>
</dbReference>
<evidence type="ECO:0000256" key="10">
    <source>
        <dbReference type="RuleBase" id="RU362081"/>
    </source>
</evidence>
<evidence type="ECO:0000256" key="8">
    <source>
        <dbReference type="ARBA" id="ARBA00022989"/>
    </source>
</evidence>
<keyword evidence="13" id="KW-1185">Reference proteome</keyword>
<evidence type="ECO:0000256" key="5">
    <source>
        <dbReference type="ARBA" id="ARBA00022741"/>
    </source>
</evidence>
<dbReference type="PROSITE" id="PS00154">
    <property type="entry name" value="ATPASE_E1_E2"/>
    <property type="match status" value="1"/>
</dbReference>
<feature type="transmembrane region" description="Helical" evidence="10">
    <location>
        <begin position="450"/>
        <end position="479"/>
    </location>
</feature>
<keyword evidence="5 10" id="KW-0547">Nucleotide-binding</keyword>
<dbReference type="InterPro" id="IPR006121">
    <property type="entry name" value="HMA_dom"/>
</dbReference>
<proteinExistence type="inferred from homology"/>
<dbReference type="Gene3D" id="3.40.1110.10">
    <property type="entry name" value="Calcium-transporting ATPase, cytoplasmic domain N"/>
    <property type="match status" value="1"/>
</dbReference>
<dbReference type="GO" id="GO:0012505">
    <property type="term" value="C:endomembrane system"/>
    <property type="evidence" value="ECO:0007669"/>
    <property type="project" value="UniProtKB-SubCell"/>
</dbReference>
<name>A0AA48GTD5_9BACT</name>
<evidence type="ECO:0000256" key="2">
    <source>
        <dbReference type="ARBA" id="ARBA00006024"/>
    </source>
</evidence>
<dbReference type="Gene3D" id="2.70.150.10">
    <property type="entry name" value="Calcium-transporting ATPase, cytoplasmic transduction domain A"/>
    <property type="match status" value="1"/>
</dbReference>
<evidence type="ECO:0000256" key="7">
    <source>
        <dbReference type="ARBA" id="ARBA00022967"/>
    </source>
</evidence>
<keyword evidence="7" id="KW-1278">Translocase</keyword>
<gene>
    <name evidence="12" type="ORF">METEAL_05750</name>
</gene>
<dbReference type="InterPro" id="IPR001757">
    <property type="entry name" value="P_typ_ATPase"/>
</dbReference>
<reference evidence="13" key="1">
    <citation type="journal article" date="2023" name="Int. J. Syst. Evol. Microbiol.">
        <title>Mesoterricola silvestris gen. nov., sp. nov., Mesoterricola sediminis sp. nov., Geothrix oryzae sp. nov., Geothrix edaphica sp. nov., Geothrix rubra sp. nov., and Geothrix limicola sp. nov., six novel members of Acidobacteriota isolated from soils.</title>
        <authorList>
            <person name="Itoh H."/>
            <person name="Sugisawa Y."/>
            <person name="Mise K."/>
            <person name="Xu Z."/>
            <person name="Kuniyasu M."/>
            <person name="Ushijima N."/>
            <person name="Kawano K."/>
            <person name="Kobayashi E."/>
            <person name="Shiratori Y."/>
            <person name="Masuda Y."/>
            <person name="Senoo K."/>
        </authorList>
    </citation>
    <scope>NUCLEOTIDE SEQUENCE [LARGE SCALE GENOMIC DNA]</scope>
    <source>
        <strain evidence="13">W79</strain>
    </source>
</reference>
<evidence type="ECO:0000259" key="11">
    <source>
        <dbReference type="PROSITE" id="PS50846"/>
    </source>
</evidence>
<dbReference type="InterPro" id="IPR023298">
    <property type="entry name" value="ATPase_P-typ_TM_dom_sf"/>
</dbReference>
<evidence type="ECO:0000313" key="12">
    <source>
        <dbReference type="EMBL" id="BDU71401.1"/>
    </source>
</evidence>
<dbReference type="InterPro" id="IPR059000">
    <property type="entry name" value="ATPase_P-type_domA"/>
</dbReference>
<evidence type="ECO:0000313" key="13">
    <source>
        <dbReference type="Proteomes" id="UP001238179"/>
    </source>
</evidence>
<dbReference type="Gene3D" id="3.40.50.1000">
    <property type="entry name" value="HAD superfamily/HAD-like"/>
    <property type="match status" value="1"/>
</dbReference>
<feature type="transmembrane region" description="Helical" evidence="10">
    <location>
        <begin position="268"/>
        <end position="287"/>
    </location>
</feature>
<dbReference type="PRINTS" id="PR00119">
    <property type="entry name" value="CATATPASE"/>
</dbReference>
<organism evidence="12 13">
    <name type="scientific">Mesoterricola silvestris</name>
    <dbReference type="NCBI Taxonomy" id="2927979"/>
    <lineage>
        <taxon>Bacteria</taxon>
        <taxon>Pseudomonadati</taxon>
        <taxon>Acidobacteriota</taxon>
        <taxon>Holophagae</taxon>
        <taxon>Holophagales</taxon>
        <taxon>Holophagaceae</taxon>
        <taxon>Mesoterricola</taxon>
    </lineage>
</organism>
<dbReference type="Pfam" id="PF00702">
    <property type="entry name" value="Hydrolase"/>
    <property type="match status" value="1"/>
</dbReference>
<evidence type="ECO:0000256" key="1">
    <source>
        <dbReference type="ARBA" id="ARBA00004127"/>
    </source>
</evidence>
<dbReference type="Gene3D" id="3.30.70.100">
    <property type="match status" value="1"/>
</dbReference>
<dbReference type="Pfam" id="PF00122">
    <property type="entry name" value="E1-E2_ATPase"/>
    <property type="match status" value="1"/>
</dbReference>
<dbReference type="KEGG" id="msil:METEAL_05750"/>
<dbReference type="RefSeq" id="WP_316414290.1">
    <property type="nucleotide sequence ID" value="NZ_AP027080.1"/>
</dbReference>
<dbReference type="InterPro" id="IPR036412">
    <property type="entry name" value="HAD-like_sf"/>
</dbReference>
<dbReference type="EMBL" id="AP027080">
    <property type="protein sequence ID" value="BDU71401.1"/>
    <property type="molecule type" value="Genomic_DNA"/>
</dbReference>
<evidence type="ECO:0000256" key="4">
    <source>
        <dbReference type="ARBA" id="ARBA00022723"/>
    </source>
</evidence>
<dbReference type="SUPFAM" id="SSF55008">
    <property type="entry name" value="HMA, heavy metal-associated domain"/>
    <property type="match status" value="1"/>
</dbReference>
<dbReference type="GO" id="GO:0005524">
    <property type="term" value="F:ATP binding"/>
    <property type="evidence" value="ECO:0007669"/>
    <property type="project" value="UniProtKB-UniRule"/>
</dbReference>
<dbReference type="SUPFAM" id="SSF56784">
    <property type="entry name" value="HAD-like"/>
    <property type="match status" value="1"/>
</dbReference>
<dbReference type="AlphaFoldDB" id="A0AA48GTD5"/>
<keyword evidence="10" id="KW-1003">Cell membrane</keyword>
<dbReference type="SUPFAM" id="SSF81665">
    <property type="entry name" value="Calcium ATPase, transmembrane domain M"/>
    <property type="match status" value="1"/>
</dbReference>
<dbReference type="PANTHER" id="PTHR43520:SF8">
    <property type="entry name" value="P-TYPE CU(+) TRANSPORTER"/>
    <property type="match status" value="1"/>
</dbReference>
<dbReference type="InterPro" id="IPR023299">
    <property type="entry name" value="ATPase_P-typ_cyto_dom_N"/>
</dbReference>
<feature type="domain" description="HMA" evidence="11">
    <location>
        <begin position="68"/>
        <end position="134"/>
    </location>
</feature>
<evidence type="ECO:0000256" key="6">
    <source>
        <dbReference type="ARBA" id="ARBA00022840"/>
    </source>
</evidence>
<evidence type="ECO:0000256" key="9">
    <source>
        <dbReference type="ARBA" id="ARBA00023136"/>
    </source>
</evidence>
<sequence length="820" mass="85636">MKPHCDLCLSPIAENRTVRHLEGGTLEFCCPGCATVFEILGPEEARRMGPRFKGEGGEDAELPPGPYLELWLKVDGIACAACAPLVEGILQSQPGVVKATVETVSEVAQVLYAPGRVHKEAIAAHCARHGFPAREQSPLDPDEERDAGVHGPLRLVLAIVLGANAMMNAMVMYAAFAHDTGVRWLADLVFMDRIYDPDPLPLTVRNAFTLTTGLAALPVLLYCGWPIMVTGWRRIRLGSPNTDSLVGFGALLAFAVSLYSALVLHTHHVYFDTASMLVSLLVVGRAIEGGAKGRARRAVAGLLQLSAPGAEVLVEGAWREVALDAVTEGDRVRVRQGGRIPVDGRVVSGEGWADTSSLTGESLPVALSPGSQALAGTLLASGTVEMEAVAVGAATRLAQIVQRVRRTLAARAPIQLLADRIAAVFMPVVIALSLLAGFVAYARAATPVEALMAGVAVLVVACPCALGLATPMVLVAAVTECARRGILLKGGEVLEKAPGIRALVLDKTGTLTTGRLDFTGTRAGAPEGEALALAAALEEISVHPLAERIFREGATRALAGGPALPPVGDRVNHPGLGVSGTLDGEAVLVGRPSWLRDQGVEAPAAWWDGDGLEGSLVMVARGGRALALWGLGDSLRPEAPAAVASLQRMGIACWLVSGDRLETCLAVAARVGIPADRVLAGALPIEKGEKLAWIQKNVGPAAMAGDGVNDAVALSQADLGIAMGSGAGVALETAGVVLVHRDLRRIPVFLALARLAMRRVRQNLGWALVYNAMLVPLALTGHIHPILAATAMMASSISVVVNSARKLSLDARPRNLETMV</sequence>
<keyword evidence="9 10" id="KW-0472">Membrane</keyword>
<dbReference type="GO" id="GO:0005886">
    <property type="term" value="C:plasma membrane"/>
    <property type="evidence" value="ECO:0007669"/>
    <property type="project" value="UniProtKB-SubCell"/>
</dbReference>
<dbReference type="InterPro" id="IPR027256">
    <property type="entry name" value="P-typ_ATPase_IB"/>
</dbReference>
<evidence type="ECO:0000256" key="3">
    <source>
        <dbReference type="ARBA" id="ARBA00022692"/>
    </source>
</evidence>
<feature type="transmembrane region" description="Helical" evidence="10">
    <location>
        <begin position="155"/>
        <end position="176"/>
    </location>
</feature>
<feature type="transmembrane region" description="Helical" evidence="10">
    <location>
        <begin position="244"/>
        <end position="262"/>
    </location>
</feature>
<keyword evidence="6 10" id="KW-0067">ATP-binding</keyword>
<dbReference type="InterPro" id="IPR023214">
    <property type="entry name" value="HAD_sf"/>
</dbReference>
<keyword evidence="8 10" id="KW-1133">Transmembrane helix</keyword>
<comment type="similarity">
    <text evidence="2 10">Belongs to the cation transport ATPase (P-type) (TC 3.A.3) family. Type IB subfamily.</text>
</comment>
<feature type="transmembrane region" description="Helical" evidence="10">
    <location>
        <begin position="764"/>
        <end position="780"/>
    </location>
</feature>
<dbReference type="GO" id="GO:0055070">
    <property type="term" value="P:copper ion homeostasis"/>
    <property type="evidence" value="ECO:0007669"/>
    <property type="project" value="TreeGrafter"/>
</dbReference>